<gene>
    <name evidence="1" type="ORF">MNBD_ALPHA09-2265</name>
</gene>
<dbReference type="EMBL" id="UOEM01000122">
    <property type="protein sequence ID" value="VAW19035.1"/>
    <property type="molecule type" value="Genomic_DNA"/>
</dbReference>
<accession>A0A3B0TK34</accession>
<dbReference type="SUPFAM" id="SSF53756">
    <property type="entry name" value="UDP-Glycosyltransferase/glycogen phosphorylase"/>
    <property type="match status" value="1"/>
</dbReference>
<proteinExistence type="predicted"/>
<evidence type="ECO:0008006" key="2">
    <source>
        <dbReference type="Google" id="ProtNLM"/>
    </source>
</evidence>
<dbReference type="Gene3D" id="3.40.50.2000">
    <property type="entry name" value="Glycogen Phosphorylase B"/>
    <property type="match status" value="1"/>
</dbReference>
<protein>
    <recommendedName>
        <fullName evidence="2">Glycosyl transferase family 28 C-terminal domain-containing protein</fullName>
    </recommendedName>
</protein>
<sequence>GEDRVLDIVNTVKRRRGRAELARLPQLGECDYRAVFTLPQLDPYSAVRTEPVLGHYIEGLEPTAPPVSPSIFYYGTTSAADTEAISTALMEVGVPVSCYIRGRQTAAAQFFRLQGATVYDEPPDLREVIGKASLVVSHGTGGLTHAAMMVGRPHLMIPGAFEPLLNARRAEALGVGRLIDVSEIDTEIENSTLKDGISEALSSEDLRETAFDHARYIKTLPLPASPLGTAAEASLKLLGIDASR</sequence>
<evidence type="ECO:0000313" key="1">
    <source>
        <dbReference type="EMBL" id="VAW19035.1"/>
    </source>
</evidence>
<name>A0A3B0TK34_9ZZZZ</name>
<reference evidence="1" key="1">
    <citation type="submission" date="2018-06" db="EMBL/GenBank/DDBJ databases">
        <authorList>
            <person name="Zhirakovskaya E."/>
        </authorList>
    </citation>
    <scope>NUCLEOTIDE SEQUENCE</scope>
</reference>
<organism evidence="1">
    <name type="scientific">hydrothermal vent metagenome</name>
    <dbReference type="NCBI Taxonomy" id="652676"/>
    <lineage>
        <taxon>unclassified sequences</taxon>
        <taxon>metagenomes</taxon>
        <taxon>ecological metagenomes</taxon>
    </lineage>
</organism>
<dbReference type="AlphaFoldDB" id="A0A3B0TK34"/>
<feature type="non-terminal residue" evidence="1">
    <location>
        <position position="1"/>
    </location>
</feature>